<sequence length="64" mass="7384">MPPPEKRRATEAAVDRGKFIMNLDCFMKLNTQLCERATLQEIEPMNYEPQMSFSPGFIIQFKGS</sequence>
<accession>A0A369L6K3</accession>
<comment type="caution">
    <text evidence="1">The sequence shown here is derived from an EMBL/GenBank/DDBJ whole genome shotgun (WGS) entry which is preliminary data.</text>
</comment>
<organism evidence="1 2">
    <name type="scientific">Senegalimassilia anaerobia</name>
    <dbReference type="NCBI Taxonomy" id="1473216"/>
    <lineage>
        <taxon>Bacteria</taxon>
        <taxon>Bacillati</taxon>
        <taxon>Actinomycetota</taxon>
        <taxon>Coriobacteriia</taxon>
        <taxon>Coriobacteriales</taxon>
        <taxon>Coriobacteriaceae</taxon>
        <taxon>Senegalimassilia</taxon>
    </lineage>
</organism>
<dbReference type="EMBL" id="PPTP01000007">
    <property type="protein sequence ID" value="RDB54792.1"/>
    <property type="molecule type" value="Genomic_DNA"/>
</dbReference>
<evidence type="ECO:0000313" key="1">
    <source>
        <dbReference type="EMBL" id="RDB54792.1"/>
    </source>
</evidence>
<protein>
    <submittedName>
        <fullName evidence="1">Uncharacterized protein</fullName>
    </submittedName>
</protein>
<proteinExistence type="predicted"/>
<gene>
    <name evidence="1" type="ORF">C1880_08050</name>
</gene>
<dbReference type="Proteomes" id="UP000253792">
    <property type="component" value="Unassembled WGS sequence"/>
</dbReference>
<keyword evidence="2" id="KW-1185">Reference proteome</keyword>
<evidence type="ECO:0000313" key="2">
    <source>
        <dbReference type="Proteomes" id="UP000253792"/>
    </source>
</evidence>
<name>A0A369L6K3_9ACTN</name>
<reference evidence="1 2" key="1">
    <citation type="journal article" date="2018" name="Elife">
        <title>Discovery and characterization of a prevalent human gut bacterial enzyme sufficient for the inactivation of a family of plant toxins.</title>
        <authorList>
            <person name="Koppel N."/>
            <person name="Bisanz J.E."/>
            <person name="Pandelia M.E."/>
            <person name="Turnbaugh P.J."/>
            <person name="Balskus E.P."/>
        </authorList>
    </citation>
    <scope>NUCLEOTIDE SEQUENCE [LARGE SCALE GENOMIC DNA]</scope>
    <source>
        <strain evidence="2">anaerobia AP69FAA</strain>
    </source>
</reference>
<dbReference type="AlphaFoldDB" id="A0A369L6K3"/>